<proteinExistence type="predicted"/>
<dbReference type="InterPro" id="IPR036236">
    <property type="entry name" value="Znf_C2H2_sf"/>
</dbReference>
<evidence type="ECO:0000259" key="1">
    <source>
        <dbReference type="PROSITE" id="PS50157"/>
    </source>
</evidence>
<dbReference type="PROSITE" id="PS50157">
    <property type="entry name" value="ZINC_FINGER_C2H2_2"/>
    <property type="match status" value="1"/>
</dbReference>
<dbReference type="InterPro" id="IPR013087">
    <property type="entry name" value="Znf_C2H2_type"/>
</dbReference>
<protein>
    <recommendedName>
        <fullName evidence="1">C2H2-type domain-containing protein</fullName>
    </recommendedName>
</protein>
<dbReference type="SMART" id="SM00355">
    <property type="entry name" value="ZnF_C2H2"/>
    <property type="match status" value="2"/>
</dbReference>
<name>A0A6M3M2K8_9ZZZZ</name>
<dbReference type="PROSITE" id="PS00028">
    <property type="entry name" value="ZINC_FINGER_C2H2_1"/>
    <property type="match status" value="1"/>
</dbReference>
<dbReference type="SUPFAM" id="SSF57667">
    <property type="entry name" value="beta-beta-alpha zinc fingers"/>
    <property type="match status" value="1"/>
</dbReference>
<dbReference type="EMBL" id="MT143753">
    <property type="protein sequence ID" value="QJB02031.1"/>
    <property type="molecule type" value="Genomic_DNA"/>
</dbReference>
<reference evidence="2" key="1">
    <citation type="submission" date="2020-03" db="EMBL/GenBank/DDBJ databases">
        <title>The deep terrestrial virosphere.</title>
        <authorList>
            <person name="Holmfeldt K."/>
            <person name="Nilsson E."/>
            <person name="Simone D."/>
            <person name="Lopez-Fernandez M."/>
            <person name="Wu X."/>
            <person name="de Brujin I."/>
            <person name="Lundin D."/>
            <person name="Andersson A."/>
            <person name="Bertilsson S."/>
            <person name="Dopson M."/>
        </authorList>
    </citation>
    <scope>NUCLEOTIDE SEQUENCE</scope>
    <source>
        <strain evidence="2">MM171B01541</strain>
    </source>
</reference>
<organism evidence="2">
    <name type="scientific">viral metagenome</name>
    <dbReference type="NCBI Taxonomy" id="1070528"/>
    <lineage>
        <taxon>unclassified sequences</taxon>
        <taxon>metagenomes</taxon>
        <taxon>organismal metagenomes</taxon>
    </lineage>
</organism>
<accession>A0A6M3M2K8</accession>
<evidence type="ECO:0000313" key="2">
    <source>
        <dbReference type="EMBL" id="QJB02031.1"/>
    </source>
</evidence>
<gene>
    <name evidence="2" type="ORF">MM171B01541_0010</name>
</gene>
<sequence>MGYRSSYECPWCDPENIALDPVFESIQELAQHRDIEHPGKPIYVCSACDMTFNEWQEATEHVRERHDEYCEECQRGYIYEAVALTPEKKQRISDIHDEIAKLREELEELCRIPTGSRA</sequence>
<feature type="domain" description="C2H2-type" evidence="1">
    <location>
        <begin position="43"/>
        <end position="66"/>
    </location>
</feature>
<dbReference type="AlphaFoldDB" id="A0A6M3M2K8"/>
<dbReference type="Gene3D" id="3.30.160.60">
    <property type="entry name" value="Classic Zinc Finger"/>
    <property type="match status" value="1"/>
</dbReference>